<evidence type="ECO:0000313" key="3">
    <source>
        <dbReference type="Proteomes" id="UP000828390"/>
    </source>
</evidence>
<gene>
    <name evidence="2" type="ORF">DPMN_178341</name>
</gene>
<dbReference type="Gene3D" id="6.20.50.160">
    <property type="match status" value="1"/>
</dbReference>
<comment type="caution">
    <text evidence="2">The sequence shown here is derived from an EMBL/GenBank/DDBJ whole genome shotgun (WGS) entry which is preliminary data.</text>
</comment>
<proteinExistence type="predicted"/>
<dbReference type="Proteomes" id="UP000828390">
    <property type="component" value="Unassembled WGS sequence"/>
</dbReference>
<feature type="domain" description="Alpha-2-macroglobulin bait region" evidence="1">
    <location>
        <begin position="6"/>
        <end position="47"/>
    </location>
</feature>
<dbReference type="EMBL" id="JAIWYP010000009">
    <property type="protein sequence ID" value="KAH3776907.1"/>
    <property type="molecule type" value="Genomic_DNA"/>
</dbReference>
<reference evidence="2" key="1">
    <citation type="journal article" date="2019" name="bioRxiv">
        <title>The Genome of the Zebra Mussel, Dreissena polymorpha: A Resource for Invasive Species Research.</title>
        <authorList>
            <person name="McCartney M.A."/>
            <person name="Auch B."/>
            <person name="Kono T."/>
            <person name="Mallez S."/>
            <person name="Zhang Y."/>
            <person name="Obille A."/>
            <person name="Becker A."/>
            <person name="Abrahante J.E."/>
            <person name="Garbe J."/>
            <person name="Badalamenti J.P."/>
            <person name="Herman A."/>
            <person name="Mangelson H."/>
            <person name="Liachko I."/>
            <person name="Sullivan S."/>
            <person name="Sone E.D."/>
            <person name="Koren S."/>
            <person name="Silverstein K.A.T."/>
            <person name="Beckman K.B."/>
            <person name="Gohl D.M."/>
        </authorList>
    </citation>
    <scope>NUCLEOTIDE SEQUENCE</scope>
    <source>
        <strain evidence="2">Duluth1</strain>
        <tissue evidence="2">Whole animal</tissue>
    </source>
</reference>
<accession>A0A9D4EAQ3</accession>
<evidence type="ECO:0000313" key="2">
    <source>
        <dbReference type="EMBL" id="KAH3776907.1"/>
    </source>
</evidence>
<evidence type="ECO:0000259" key="1">
    <source>
        <dbReference type="Pfam" id="PF07703"/>
    </source>
</evidence>
<organism evidence="2 3">
    <name type="scientific">Dreissena polymorpha</name>
    <name type="common">Zebra mussel</name>
    <name type="synonym">Mytilus polymorpha</name>
    <dbReference type="NCBI Taxonomy" id="45954"/>
    <lineage>
        <taxon>Eukaryota</taxon>
        <taxon>Metazoa</taxon>
        <taxon>Spiralia</taxon>
        <taxon>Lophotrochozoa</taxon>
        <taxon>Mollusca</taxon>
        <taxon>Bivalvia</taxon>
        <taxon>Autobranchia</taxon>
        <taxon>Heteroconchia</taxon>
        <taxon>Euheterodonta</taxon>
        <taxon>Imparidentia</taxon>
        <taxon>Neoheterodontei</taxon>
        <taxon>Myida</taxon>
        <taxon>Dreissenoidea</taxon>
        <taxon>Dreissenidae</taxon>
        <taxon>Dreissena</taxon>
    </lineage>
</organism>
<keyword evidence="3" id="KW-1185">Reference proteome</keyword>
<dbReference type="AlphaFoldDB" id="A0A9D4EAQ3"/>
<name>A0A9D4EAQ3_DREPO</name>
<protein>
    <recommendedName>
        <fullName evidence="1">Alpha-2-macroglobulin bait region domain-containing protein</fullName>
    </recommendedName>
</protein>
<sequence length="63" mass="6705">MLPPFLQVSMTTADKSVKPGADVTVLFNTEPNSYVYVAGLDKSVALLAGSNDVTRQKVCLDST</sequence>
<dbReference type="InterPro" id="IPR011625">
    <property type="entry name" value="A2M_N_BRD"/>
</dbReference>
<reference evidence="2" key="2">
    <citation type="submission" date="2020-11" db="EMBL/GenBank/DDBJ databases">
        <authorList>
            <person name="McCartney M.A."/>
            <person name="Auch B."/>
            <person name="Kono T."/>
            <person name="Mallez S."/>
            <person name="Becker A."/>
            <person name="Gohl D.M."/>
            <person name="Silverstein K.A.T."/>
            <person name="Koren S."/>
            <person name="Bechman K.B."/>
            <person name="Herman A."/>
            <person name="Abrahante J.E."/>
            <person name="Garbe J."/>
        </authorList>
    </citation>
    <scope>NUCLEOTIDE SEQUENCE</scope>
    <source>
        <strain evidence="2">Duluth1</strain>
        <tissue evidence="2">Whole animal</tissue>
    </source>
</reference>
<dbReference type="Pfam" id="PF07703">
    <property type="entry name" value="A2M_BRD"/>
    <property type="match status" value="1"/>
</dbReference>